<reference evidence="1" key="1">
    <citation type="submission" date="2022-11" db="EMBL/GenBank/DDBJ databases">
        <title>Centuries of genome instability and evolution in soft-shell clam transmissible cancer (bioRxiv).</title>
        <authorList>
            <person name="Hart S.F.M."/>
            <person name="Yonemitsu M.A."/>
            <person name="Giersch R.M."/>
            <person name="Beal B.F."/>
            <person name="Arriagada G."/>
            <person name="Davis B.W."/>
            <person name="Ostrander E.A."/>
            <person name="Goff S.P."/>
            <person name="Metzger M.J."/>
        </authorList>
    </citation>
    <scope>NUCLEOTIDE SEQUENCE</scope>
    <source>
        <strain evidence="1">MELC-2E11</strain>
        <tissue evidence="1">Siphon/mantle</tissue>
    </source>
</reference>
<sequence>MALSKLPKMFGFSELAKGYFPHLYNKKEHHTNVLDHLPDLTYCNPDAMSIEPNSYIDVDILRRFALRFRQDFMHVTGVDPFEKSKTIASACQRVCRTNLLSQESLGLIPSHGYNPEQLQSVKALQWLKYLLHTLGIRIHHARNGGEKVIGPYKVDGYYKINDQKVVLEFHGDFWHGNPVCMPSLQYTLSVN</sequence>
<protein>
    <submittedName>
        <fullName evidence="1">Uncharacterized protein</fullName>
    </submittedName>
</protein>
<evidence type="ECO:0000313" key="2">
    <source>
        <dbReference type="Proteomes" id="UP001164746"/>
    </source>
</evidence>
<proteinExistence type="predicted"/>
<keyword evidence="2" id="KW-1185">Reference proteome</keyword>
<dbReference type="Proteomes" id="UP001164746">
    <property type="component" value="Chromosome 6"/>
</dbReference>
<gene>
    <name evidence="1" type="ORF">MAR_016920</name>
</gene>
<dbReference type="Gene3D" id="3.40.960.10">
    <property type="entry name" value="VSR Endonuclease"/>
    <property type="match status" value="1"/>
</dbReference>
<evidence type="ECO:0000313" key="1">
    <source>
        <dbReference type="EMBL" id="WAR06962.1"/>
    </source>
</evidence>
<organism evidence="1 2">
    <name type="scientific">Mya arenaria</name>
    <name type="common">Soft-shell clam</name>
    <dbReference type="NCBI Taxonomy" id="6604"/>
    <lineage>
        <taxon>Eukaryota</taxon>
        <taxon>Metazoa</taxon>
        <taxon>Spiralia</taxon>
        <taxon>Lophotrochozoa</taxon>
        <taxon>Mollusca</taxon>
        <taxon>Bivalvia</taxon>
        <taxon>Autobranchia</taxon>
        <taxon>Heteroconchia</taxon>
        <taxon>Euheterodonta</taxon>
        <taxon>Imparidentia</taxon>
        <taxon>Neoheterodontei</taxon>
        <taxon>Myida</taxon>
        <taxon>Myoidea</taxon>
        <taxon>Myidae</taxon>
        <taxon>Mya</taxon>
    </lineage>
</organism>
<accession>A0ABY7EDE2</accession>
<dbReference type="EMBL" id="CP111017">
    <property type="protein sequence ID" value="WAR06962.1"/>
    <property type="molecule type" value="Genomic_DNA"/>
</dbReference>
<name>A0ABY7EDE2_MYAAR</name>